<dbReference type="SUPFAM" id="SSF53335">
    <property type="entry name" value="S-adenosyl-L-methionine-dependent methyltransferases"/>
    <property type="match status" value="1"/>
</dbReference>
<dbReference type="InterPro" id="IPR029063">
    <property type="entry name" value="SAM-dependent_MTases_sf"/>
</dbReference>
<sequence>MKNLQRHLQDVANARRRELIPFVFSSTGATVQTGPFAGMFIVPHFMWGDGDVVGKLLGVYEDELHEFVEHAINNKPDSVINVGCAEGYYSVGFARRLPDTPVLAVDVEPASAVIVNENATNNSLSNVTAVTQLVDTAWLESTCSLLTNPLLIFDCEGAELALLDPVQVPALKHCSILVECHDCIIPNITQDLIQRFSSTHKIQSADQTTKDAYQFEFLKGLSDCDKWALVHEGRPSTMTWLYMVPA</sequence>
<dbReference type="Gene3D" id="3.40.50.150">
    <property type="entry name" value="Vaccinia Virus protein VP39"/>
    <property type="match status" value="1"/>
</dbReference>
<evidence type="ECO:0000313" key="1">
    <source>
        <dbReference type="EMBL" id="CAB4137900.1"/>
    </source>
</evidence>
<gene>
    <name evidence="1" type="ORF">UFOVP328_124</name>
</gene>
<reference evidence="1" key="1">
    <citation type="submission" date="2020-04" db="EMBL/GenBank/DDBJ databases">
        <authorList>
            <person name="Chiriac C."/>
            <person name="Salcher M."/>
            <person name="Ghai R."/>
            <person name="Kavagutti S V."/>
        </authorList>
    </citation>
    <scope>NUCLEOTIDE SEQUENCE</scope>
</reference>
<name>A0A6J5LYT5_9CAUD</name>
<dbReference type="EMBL" id="LR796341">
    <property type="protein sequence ID" value="CAB4137900.1"/>
    <property type="molecule type" value="Genomic_DNA"/>
</dbReference>
<proteinExistence type="predicted"/>
<organism evidence="1">
    <name type="scientific">uncultured Caudovirales phage</name>
    <dbReference type="NCBI Taxonomy" id="2100421"/>
    <lineage>
        <taxon>Viruses</taxon>
        <taxon>Duplodnaviria</taxon>
        <taxon>Heunggongvirae</taxon>
        <taxon>Uroviricota</taxon>
        <taxon>Caudoviricetes</taxon>
        <taxon>Peduoviridae</taxon>
        <taxon>Maltschvirus</taxon>
        <taxon>Maltschvirus maltsch</taxon>
    </lineage>
</organism>
<accession>A0A6J5LYT5</accession>
<protein>
    <submittedName>
        <fullName evidence="1">Uncharacterized protein</fullName>
    </submittedName>
</protein>